<gene>
    <name evidence="2" type="ORF">KP22_08570</name>
</gene>
<protein>
    <recommendedName>
        <fullName evidence="4">Fimbrial protein</fullName>
    </recommendedName>
</protein>
<name>A0A093UCB4_9GAMM</name>
<feature type="chain" id="PRO_5001891845" description="Fimbrial protein" evidence="1">
    <location>
        <begin position="30"/>
        <end position="344"/>
    </location>
</feature>
<evidence type="ECO:0000313" key="3">
    <source>
        <dbReference type="Proteomes" id="UP000032874"/>
    </source>
</evidence>
<keyword evidence="1" id="KW-0732">Signal</keyword>
<dbReference type="RefSeq" id="WP_039323694.1">
    <property type="nucleotide sequence ID" value="NZ_JQHM01000002.1"/>
</dbReference>
<comment type="caution">
    <text evidence="2">The sequence shown here is derived from an EMBL/GenBank/DDBJ whole genome shotgun (WGS) entry which is preliminary data.</text>
</comment>
<dbReference type="Proteomes" id="UP000032874">
    <property type="component" value="Unassembled WGS sequence"/>
</dbReference>
<proteinExistence type="predicted"/>
<dbReference type="eggNOG" id="COG3539">
    <property type="taxonomic scope" value="Bacteria"/>
</dbReference>
<dbReference type="EMBL" id="JQHM01000002">
    <property type="protein sequence ID" value="KFX05903.1"/>
    <property type="molecule type" value="Genomic_DNA"/>
</dbReference>
<evidence type="ECO:0000313" key="2">
    <source>
        <dbReference type="EMBL" id="KFX05903.1"/>
    </source>
</evidence>
<accession>A0A093UCB4</accession>
<dbReference type="STRING" id="55207.KP22_08570"/>
<evidence type="ECO:0008006" key="4">
    <source>
        <dbReference type="Google" id="ProtNLM"/>
    </source>
</evidence>
<dbReference type="AlphaFoldDB" id="A0A093UCB4"/>
<feature type="signal peptide" evidence="1">
    <location>
        <begin position="1"/>
        <end position="29"/>
    </location>
</feature>
<evidence type="ECO:0000256" key="1">
    <source>
        <dbReference type="SAM" id="SignalP"/>
    </source>
</evidence>
<reference evidence="2 3" key="1">
    <citation type="submission" date="2014-08" db="EMBL/GenBank/DDBJ databases">
        <title>Genome sequences of NCPPB Pectobacterium isolates.</title>
        <authorList>
            <person name="Glover R.H."/>
            <person name="Sapp M."/>
            <person name="Elphinstone J."/>
        </authorList>
    </citation>
    <scope>NUCLEOTIDE SEQUENCE [LARGE SCALE GENOMIC DNA]</scope>
    <source>
        <strain evidence="2 3">NCPPB 2795</strain>
    </source>
</reference>
<sequence>MSWLAAHQHRHVALCASLFFGLTAFNASALECRLGTVTGPVNDYEDIGTLKIPATLPIGSRLWTSKPYTRSLACWAYKSVRPQGEMSYFYPNPEGKVISQGVGIGIIYNGQDLGVITNGGTSASRVSTGQWILPGPSGSSPPSNPTMLNVTVQLYLEKTGNITDTTAGVDSLRVFQVDGELGINNKPDSNYGLSLSGLHGIDIMQCAAKINVSPDSYVDFGTVRAWSGTEANALAQTEFHINVSTDGGEDCGRGFDLDINFDASSRGNSLVGIDGMDMGNGATLKIEDTRSGNNVVFNQFIGLVDGLTASSGMIERRYTAKLYASGPAVIGDTEKNIILRFNYH</sequence>
<organism evidence="2 3">
    <name type="scientific">Pectobacterium betavasculorum</name>
    <dbReference type="NCBI Taxonomy" id="55207"/>
    <lineage>
        <taxon>Bacteria</taxon>
        <taxon>Pseudomonadati</taxon>
        <taxon>Pseudomonadota</taxon>
        <taxon>Gammaproteobacteria</taxon>
        <taxon>Enterobacterales</taxon>
        <taxon>Pectobacteriaceae</taxon>
        <taxon>Pectobacterium</taxon>
    </lineage>
</organism>